<dbReference type="NCBIfam" id="TIGR00797">
    <property type="entry name" value="matE"/>
    <property type="match status" value="1"/>
</dbReference>
<keyword evidence="3" id="KW-1003">Cell membrane</keyword>
<dbReference type="InterPro" id="IPR052031">
    <property type="entry name" value="Membrane_Transporter-Flippase"/>
</dbReference>
<proteinExistence type="predicted"/>
<dbReference type="InterPro" id="IPR002528">
    <property type="entry name" value="MATE_fam"/>
</dbReference>
<feature type="transmembrane region" description="Helical" evidence="7">
    <location>
        <begin position="200"/>
        <end position="223"/>
    </location>
</feature>
<evidence type="ECO:0000256" key="1">
    <source>
        <dbReference type="ARBA" id="ARBA00004651"/>
    </source>
</evidence>
<dbReference type="InterPro" id="IPR048279">
    <property type="entry name" value="MdtK-like"/>
</dbReference>
<dbReference type="RefSeq" id="WP_075728665.1">
    <property type="nucleotide sequence ID" value="NZ_LTDM01000066.1"/>
</dbReference>
<keyword evidence="9" id="KW-1185">Reference proteome</keyword>
<keyword evidence="6 7" id="KW-0472">Membrane</keyword>
<feature type="transmembrane region" description="Helical" evidence="7">
    <location>
        <begin position="59"/>
        <end position="79"/>
    </location>
</feature>
<evidence type="ECO:0000256" key="6">
    <source>
        <dbReference type="ARBA" id="ARBA00023136"/>
    </source>
</evidence>
<dbReference type="EMBL" id="LTDM01000066">
    <property type="protein sequence ID" value="OLS01509.1"/>
    <property type="molecule type" value="Genomic_DNA"/>
</dbReference>
<dbReference type="GO" id="GO:0042910">
    <property type="term" value="F:xenobiotic transmembrane transporter activity"/>
    <property type="evidence" value="ECO:0007669"/>
    <property type="project" value="InterPro"/>
</dbReference>
<feature type="transmembrane region" description="Helical" evidence="7">
    <location>
        <begin position="99"/>
        <end position="118"/>
    </location>
</feature>
<accession>A0A1U7M2R5</accession>
<keyword evidence="4 7" id="KW-0812">Transmembrane</keyword>
<evidence type="ECO:0000313" key="8">
    <source>
        <dbReference type="EMBL" id="OLS01509.1"/>
    </source>
</evidence>
<dbReference type="GO" id="GO:0015297">
    <property type="term" value="F:antiporter activity"/>
    <property type="evidence" value="ECO:0007669"/>
    <property type="project" value="InterPro"/>
</dbReference>
<feature type="transmembrane region" description="Helical" evidence="7">
    <location>
        <begin position="244"/>
        <end position="269"/>
    </location>
</feature>
<dbReference type="Proteomes" id="UP000186112">
    <property type="component" value="Unassembled WGS sequence"/>
</dbReference>
<evidence type="ECO:0000256" key="5">
    <source>
        <dbReference type="ARBA" id="ARBA00022989"/>
    </source>
</evidence>
<evidence type="ECO:0000256" key="3">
    <source>
        <dbReference type="ARBA" id="ARBA00022475"/>
    </source>
</evidence>
<dbReference type="Pfam" id="PF01554">
    <property type="entry name" value="MatE"/>
    <property type="match status" value="2"/>
</dbReference>
<keyword evidence="5 7" id="KW-1133">Transmembrane helix</keyword>
<feature type="transmembrane region" description="Helical" evidence="7">
    <location>
        <begin position="362"/>
        <end position="384"/>
    </location>
</feature>
<reference evidence="8 9" key="1">
    <citation type="submission" date="2016-02" db="EMBL/GenBank/DDBJ databases">
        <title>Genome sequence of Tissierella creatinophila DSM 6911.</title>
        <authorList>
            <person name="Poehlein A."/>
            <person name="Daniel R."/>
        </authorList>
    </citation>
    <scope>NUCLEOTIDE SEQUENCE [LARGE SCALE GENOMIC DNA]</scope>
    <source>
        <strain evidence="8 9">DSM 6911</strain>
    </source>
</reference>
<dbReference type="PANTHER" id="PTHR43549:SF2">
    <property type="entry name" value="MULTIDRUG RESISTANCE PROTEIN NORM-RELATED"/>
    <property type="match status" value="1"/>
</dbReference>
<feature type="transmembrane region" description="Helical" evidence="7">
    <location>
        <begin position="166"/>
        <end position="188"/>
    </location>
</feature>
<evidence type="ECO:0000256" key="2">
    <source>
        <dbReference type="ARBA" id="ARBA00022448"/>
    </source>
</evidence>
<evidence type="ECO:0000313" key="9">
    <source>
        <dbReference type="Proteomes" id="UP000186112"/>
    </source>
</evidence>
<feature type="transmembrane region" description="Helical" evidence="7">
    <location>
        <begin position="323"/>
        <end position="342"/>
    </location>
</feature>
<feature type="transmembrane region" description="Helical" evidence="7">
    <location>
        <begin position="18"/>
        <end position="39"/>
    </location>
</feature>
<protein>
    <submittedName>
        <fullName evidence="8">Multidrug export protein MepA</fullName>
    </submittedName>
</protein>
<comment type="subcellular location">
    <subcellularLocation>
        <location evidence="1">Cell membrane</location>
        <topology evidence="1">Multi-pass membrane protein</topology>
    </subcellularLocation>
</comment>
<feature type="transmembrane region" description="Helical" evidence="7">
    <location>
        <begin position="391"/>
        <end position="410"/>
    </location>
</feature>
<keyword evidence="2" id="KW-0813">Transport</keyword>
<feature type="transmembrane region" description="Helical" evidence="7">
    <location>
        <begin position="289"/>
        <end position="311"/>
    </location>
</feature>
<sequence length="457" mass="50374">MKDQTNENRLGTEPILPLLIKLSIPSIFSMTIQALYNIVDSIYVGRYSVNGLSALSLAFPLEMFLISIAVGTGVGGSSLISRLLGKRKTEKASRVAEHVLLLSVLYGIIVAIIGIFFSRDLISLFTDDQALIQMATDYVRIMFIGSTFLFVPILSSDILRGEGNTLVPMVAMLIGAIINIVLDPFLIFGKGPFPELGAAGAAYATLFSRFVSGIYIIYMVLNNDKDIKVDRKEFKFNFKIIKDIYKVGLPAMIMQFLGSFMVAGLNLIVGSYNNDAIAVIGIYFKLQSFVFMPIFGLNQGYMPIVGYNYGFNKPDRMKEAIKYGLLTAFVITTFGFLLFQFIPVTLVSLFNDDPKLIKLGVHALKTISLAFPIIGIAIVASTTFQAVGRGFISLIISFLRQIIILLPAAYVLGKVGGLDYIWYAFPISELISGVVLAILFITVFSKVFQNMTERNSQ</sequence>
<comment type="caution">
    <text evidence="8">The sequence shown here is derived from an EMBL/GenBank/DDBJ whole genome shotgun (WGS) entry which is preliminary data.</text>
</comment>
<evidence type="ECO:0000256" key="7">
    <source>
        <dbReference type="SAM" id="Phobius"/>
    </source>
</evidence>
<dbReference type="GO" id="GO:0005886">
    <property type="term" value="C:plasma membrane"/>
    <property type="evidence" value="ECO:0007669"/>
    <property type="project" value="UniProtKB-SubCell"/>
</dbReference>
<feature type="transmembrane region" description="Helical" evidence="7">
    <location>
        <begin position="422"/>
        <end position="444"/>
    </location>
</feature>
<dbReference type="PANTHER" id="PTHR43549">
    <property type="entry name" value="MULTIDRUG RESISTANCE PROTEIN YPNP-RELATED"/>
    <property type="match status" value="1"/>
</dbReference>
<dbReference type="AlphaFoldDB" id="A0A1U7M2R5"/>
<feature type="transmembrane region" description="Helical" evidence="7">
    <location>
        <begin position="138"/>
        <end position="159"/>
    </location>
</feature>
<evidence type="ECO:0000256" key="4">
    <source>
        <dbReference type="ARBA" id="ARBA00022692"/>
    </source>
</evidence>
<name>A0A1U7M2R5_TISCR</name>
<organism evidence="8 9">
    <name type="scientific">Tissierella creatinophila DSM 6911</name>
    <dbReference type="NCBI Taxonomy" id="1123403"/>
    <lineage>
        <taxon>Bacteria</taxon>
        <taxon>Bacillati</taxon>
        <taxon>Bacillota</taxon>
        <taxon>Tissierellia</taxon>
        <taxon>Tissierellales</taxon>
        <taxon>Tissierellaceae</taxon>
        <taxon>Tissierella</taxon>
    </lineage>
</organism>
<gene>
    <name evidence="8" type="primary">mepA_7</name>
    <name evidence="8" type="ORF">TICRE_25480</name>
</gene>
<dbReference type="PIRSF" id="PIRSF006603">
    <property type="entry name" value="DinF"/>
    <property type="match status" value="1"/>
</dbReference>